<evidence type="ECO:0000259" key="5">
    <source>
        <dbReference type="Pfam" id="PF21982"/>
    </source>
</evidence>
<dbReference type="InterPro" id="IPR003783">
    <property type="entry name" value="Regulatory_RecX"/>
</dbReference>
<dbReference type="GO" id="GO:0005737">
    <property type="term" value="C:cytoplasm"/>
    <property type="evidence" value="ECO:0007669"/>
    <property type="project" value="UniProtKB-SubCell"/>
</dbReference>
<evidence type="ECO:0000256" key="2">
    <source>
        <dbReference type="ARBA" id="ARBA00009695"/>
    </source>
</evidence>
<dbReference type="OrthoDB" id="425478at2"/>
<evidence type="ECO:0000313" key="7">
    <source>
        <dbReference type="Proteomes" id="UP000016960"/>
    </source>
</evidence>
<accession>U5DIR2</accession>
<dbReference type="InterPro" id="IPR053926">
    <property type="entry name" value="RecX_HTH_1st"/>
</dbReference>
<comment type="caution">
    <text evidence="6">The sequence shown here is derived from an EMBL/GenBank/DDBJ whole genome shotgun (WGS) entry which is preliminary data.</text>
</comment>
<dbReference type="InParanoid" id="U5DIR2"/>
<comment type="similarity">
    <text evidence="2">Belongs to the RecX family.</text>
</comment>
<dbReference type="PANTHER" id="PTHR33602:SF1">
    <property type="entry name" value="REGULATORY PROTEIN RECX FAMILY PROTEIN"/>
    <property type="match status" value="1"/>
</dbReference>
<dbReference type="Pfam" id="PF21982">
    <property type="entry name" value="RecX_HTH1"/>
    <property type="match status" value="1"/>
</dbReference>
<keyword evidence="7" id="KW-1185">Reference proteome</keyword>
<dbReference type="eggNOG" id="COG2137">
    <property type="taxonomic scope" value="Bacteria"/>
</dbReference>
<evidence type="ECO:0000256" key="4">
    <source>
        <dbReference type="ARBA" id="ARBA00022490"/>
    </source>
</evidence>
<dbReference type="AlphaFoldDB" id="U5DIR2"/>
<organism evidence="6 7">
    <name type="scientific">Rubidibacter lacunae KORDI 51-2</name>
    <dbReference type="NCBI Taxonomy" id="582515"/>
    <lineage>
        <taxon>Bacteria</taxon>
        <taxon>Bacillati</taxon>
        <taxon>Cyanobacteriota</taxon>
        <taxon>Cyanophyceae</taxon>
        <taxon>Oscillatoriophycideae</taxon>
        <taxon>Chroococcales</taxon>
        <taxon>Aphanothecaceae</taxon>
        <taxon>Rubidibacter</taxon>
    </lineage>
</organism>
<reference evidence="6 7" key="1">
    <citation type="submission" date="2013-05" db="EMBL/GenBank/DDBJ databases">
        <title>Draft genome sequence of Rubidibacter lacunae KORDI 51-2.</title>
        <authorList>
            <person name="Choi D.H."/>
            <person name="Noh J.H."/>
            <person name="Kwon K.-K."/>
            <person name="Lee J.-H."/>
            <person name="Ryu J.-Y."/>
        </authorList>
    </citation>
    <scope>NUCLEOTIDE SEQUENCE [LARGE SCALE GENOMIC DNA]</scope>
    <source>
        <strain evidence="6 7">KORDI 51-2</strain>
    </source>
</reference>
<evidence type="ECO:0000256" key="1">
    <source>
        <dbReference type="ARBA" id="ARBA00004496"/>
    </source>
</evidence>
<dbReference type="EMBL" id="ASSJ01000076">
    <property type="protein sequence ID" value="ERN40484.1"/>
    <property type="molecule type" value="Genomic_DNA"/>
</dbReference>
<proteinExistence type="inferred from homology"/>
<comment type="subcellular location">
    <subcellularLocation>
        <location evidence="1">Cytoplasm</location>
    </subcellularLocation>
</comment>
<evidence type="ECO:0000313" key="6">
    <source>
        <dbReference type="EMBL" id="ERN40484.1"/>
    </source>
</evidence>
<evidence type="ECO:0000256" key="3">
    <source>
        <dbReference type="ARBA" id="ARBA00018111"/>
    </source>
</evidence>
<dbReference type="RefSeq" id="WP_022608630.1">
    <property type="nucleotide sequence ID" value="NZ_ASSJ01000076.1"/>
</dbReference>
<sequence>MQDCQSYFLRLLARRDYSARELERKASSKGYAPADIADAIAEVRGRDFQSDLRTAEGIIEAARGRYGPTAVRRKCLEKGIAAEVFEHAWDDVASDRDFEAELEQVKAKAMRQYRLDGFDNLDPATTRKLANFLQYRGFNAFAVLAQWQNK</sequence>
<dbReference type="PANTHER" id="PTHR33602">
    <property type="entry name" value="REGULATORY PROTEIN RECX FAMILY PROTEIN"/>
    <property type="match status" value="1"/>
</dbReference>
<name>U5DIR2_9CHRO</name>
<dbReference type="GO" id="GO:0006282">
    <property type="term" value="P:regulation of DNA repair"/>
    <property type="evidence" value="ECO:0007669"/>
    <property type="project" value="InterPro"/>
</dbReference>
<protein>
    <recommendedName>
        <fullName evidence="3">Regulatory protein RecX</fullName>
    </recommendedName>
</protein>
<dbReference type="STRING" id="582515.KR51_00030300"/>
<dbReference type="Gene3D" id="1.10.10.10">
    <property type="entry name" value="Winged helix-like DNA-binding domain superfamily/Winged helix DNA-binding domain"/>
    <property type="match status" value="1"/>
</dbReference>
<feature type="domain" description="RecX first three-helical" evidence="5">
    <location>
        <begin position="6"/>
        <end position="41"/>
    </location>
</feature>
<gene>
    <name evidence="6" type="ORF">KR51_00030300</name>
</gene>
<dbReference type="InterPro" id="IPR036388">
    <property type="entry name" value="WH-like_DNA-bd_sf"/>
</dbReference>
<keyword evidence="4" id="KW-0963">Cytoplasm</keyword>
<dbReference type="Proteomes" id="UP000016960">
    <property type="component" value="Unassembled WGS sequence"/>
</dbReference>